<organism evidence="1 2">
    <name type="scientific">Hypoxylon rubiginosum</name>
    <dbReference type="NCBI Taxonomy" id="110542"/>
    <lineage>
        <taxon>Eukaryota</taxon>
        <taxon>Fungi</taxon>
        <taxon>Dikarya</taxon>
        <taxon>Ascomycota</taxon>
        <taxon>Pezizomycotina</taxon>
        <taxon>Sordariomycetes</taxon>
        <taxon>Xylariomycetidae</taxon>
        <taxon>Xylariales</taxon>
        <taxon>Hypoxylaceae</taxon>
        <taxon>Hypoxylon</taxon>
    </lineage>
</organism>
<evidence type="ECO:0000313" key="1">
    <source>
        <dbReference type="EMBL" id="KAI6088189.1"/>
    </source>
</evidence>
<evidence type="ECO:0000313" key="2">
    <source>
        <dbReference type="Proteomes" id="UP001497680"/>
    </source>
</evidence>
<reference evidence="1 2" key="1">
    <citation type="journal article" date="2022" name="New Phytol.">
        <title>Ecological generalism drives hyperdiversity of secondary metabolite gene clusters in xylarialean endophytes.</title>
        <authorList>
            <person name="Franco M.E.E."/>
            <person name="Wisecaver J.H."/>
            <person name="Arnold A.E."/>
            <person name="Ju Y.M."/>
            <person name="Slot J.C."/>
            <person name="Ahrendt S."/>
            <person name="Moore L.P."/>
            <person name="Eastman K.E."/>
            <person name="Scott K."/>
            <person name="Konkel Z."/>
            <person name="Mondo S.J."/>
            <person name="Kuo A."/>
            <person name="Hayes R.D."/>
            <person name="Haridas S."/>
            <person name="Andreopoulos B."/>
            <person name="Riley R."/>
            <person name="LaButti K."/>
            <person name="Pangilinan J."/>
            <person name="Lipzen A."/>
            <person name="Amirebrahimi M."/>
            <person name="Yan J."/>
            <person name="Adam C."/>
            <person name="Keymanesh K."/>
            <person name="Ng V."/>
            <person name="Louie K."/>
            <person name="Northen T."/>
            <person name="Drula E."/>
            <person name="Henrissat B."/>
            <person name="Hsieh H.M."/>
            <person name="Youens-Clark K."/>
            <person name="Lutzoni F."/>
            <person name="Miadlikowska J."/>
            <person name="Eastwood D.C."/>
            <person name="Hamelin R.C."/>
            <person name="Grigoriev I.V."/>
            <person name="U'Ren J.M."/>
        </authorList>
    </citation>
    <scope>NUCLEOTIDE SEQUENCE [LARGE SCALE GENOMIC DNA]</scope>
    <source>
        <strain evidence="1 2">ER1909</strain>
    </source>
</reference>
<comment type="caution">
    <text evidence="1">The sequence shown here is derived from an EMBL/GenBank/DDBJ whole genome shotgun (WGS) entry which is preliminary data.</text>
</comment>
<sequence length="233" mass="25802">MERSDEKARGAEPAELPLHRLKLDSHVENYYHEGRGINYFTMLMKLPPDQMTKVQDLFKEHYPADCPRIESYSKFFQLVDRLDRDKANEVLDLINGFHHYGGVKPEPESDNNKSDNNKSNNNTQIAAASSSAASTSATSPAAYYERTSDSETNISAPGYHEHKTKHSYVTYTVRGSRNGGGPTAVVSGLPDTDVQPARVAEAMEAVSQIMGGLHQLVSLTLRKERRAHPGGAQ</sequence>
<proteinExistence type="predicted"/>
<accession>A0ACC0D634</accession>
<gene>
    <name evidence="1" type="ORF">F4821DRAFT_96817</name>
</gene>
<keyword evidence="2" id="KW-1185">Reference proteome</keyword>
<dbReference type="EMBL" id="MU394303">
    <property type="protein sequence ID" value="KAI6088189.1"/>
    <property type="molecule type" value="Genomic_DNA"/>
</dbReference>
<protein>
    <submittedName>
        <fullName evidence="1">Uncharacterized protein</fullName>
    </submittedName>
</protein>
<dbReference type="Proteomes" id="UP001497680">
    <property type="component" value="Unassembled WGS sequence"/>
</dbReference>
<name>A0ACC0D634_9PEZI</name>